<feature type="transmembrane region" description="Helical" evidence="8">
    <location>
        <begin position="100"/>
        <end position="122"/>
    </location>
</feature>
<keyword evidence="4 8" id="KW-0812">Transmembrane</keyword>
<dbReference type="Proteomes" id="UP000013827">
    <property type="component" value="Unassembled WGS sequence"/>
</dbReference>
<evidence type="ECO:0000256" key="2">
    <source>
        <dbReference type="ARBA" id="ARBA00005887"/>
    </source>
</evidence>
<evidence type="ECO:0000259" key="9">
    <source>
        <dbReference type="Pfam" id="PF00909"/>
    </source>
</evidence>
<dbReference type="STRING" id="2903.R1DGM4"/>
<dbReference type="eggNOG" id="KOG0682">
    <property type="taxonomic scope" value="Eukaryota"/>
</dbReference>
<dbReference type="PANTHER" id="PTHR11730:SF6">
    <property type="entry name" value="AMMONIUM TRANSPORTER"/>
    <property type="match status" value="1"/>
</dbReference>
<dbReference type="SUPFAM" id="SSF111352">
    <property type="entry name" value="Ammonium transporter"/>
    <property type="match status" value="1"/>
</dbReference>
<comment type="subcellular location">
    <subcellularLocation>
        <location evidence="1">Membrane</location>
        <topology evidence="1">Multi-pass membrane protein</topology>
    </subcellularLocation>
</comment>
<evidence type="ECO:0000256" key="8">
    <source>
        <dbReference type="SAM" id="Phobius"/>
    </source>
</evidence>
<evidence type="ECO:0000256" key="3">
    <source>
        <dbReference type="ARBA" id="ARBA00022448"/>
    </source>
</evidence>
<dbReference type="PANTHER" id="PTHR11730">
    <property type="entry name" value="AMMONIUM TRANSPORTER"/>
    <property type="match status" value="1"/>
</dbReference>
<keyword evidence="5 8" id="KW-1133">Transmembrane helix</keyword>
<accession>A0A0D3IF86</accession>
<evidence type="ECO:0000256" key="1">
    <source>
        <dbReference type="ARBA" id="ARBA00004141"/>
    </source>
</evidence>
<keyword evidence="6 8" id="KW-0472">Membrane</keyword>
<evidence type="ECO:0000313" key="11">
    <source>
        <dbReference type="Proteomes" id="UP000013827"/>
    </source>
</evidence>
<name>A0A0D3IF86_EMIH1</name>
<sequence length="159" mass="17036">MGCSTSTDEWWCVWLKPSACDEADIAADCASTCCRAAAVNATLDSLADDLLSVSVALDTAWKLLCGVLVMLMQLGFAMLEAGTVREHNVIATYAKNIIDVILGTLIAALWGYSVAYGGTWPLAWDEDTTAEDHYSFFVFLAFQSTCATIVSGAMAERTA</sequence>
<dbReference type="GeneID" id="17256073"/>
<dbReference type="InterPro" id="IPR029020">
    <property type="entry name" value="Ammonium/urea_transptr"/>
</dbReference>
<dbReference type="AlphaFoldDB" id="A0A0D3IF86"/>
<dbReference type="GO" id="GO:0005886">
    <property type="term" value="C:plasma membrane"/>
    <property type="evidence" value="ECO:0007669"/>
    <property type="project" value="TreeGrafter"/>
</dbReference>
<keyword evidence="7" id="KW-0924">Ammonia transport</keyword>
<reference evidence="10" key="2">
    <citation type="submission" date="2024-10" db="UniProtKB">
        <authorList>
            <consortium name="EnsemblProtists"/>
        </authorList>
    </citation>
    <scope>IDENTIFICATION</scope>
</reference>
<dbReference type="KEGG" id="ehx:EMIHUDRAFT_257877"/>
<dbReference type="GO" id="GO:0097272">
    <property type="term" value="P:ammonium homeostasis"/>
    <property type="evidence" value="ECO:0007669"/>
    <property type="project" value="TreeGrafter"/>
</dbReference>
<protein>
    <recommendedName>
        <fullName evidence="9">Ammonium transporter AmtB-like domain-containing protein</fullName>
    </recommendedName>
</protein>
<organism evidence="10 11">
    <name type="scientific">Emiliania huxleyi (strain CCMP1516)</name>
    <dbReference type="NCBI Taxonomy" id="280463"/>
    <lineage>
        <taxon>Eukaryota</taxon>
        <taxon>Haptista</taxon>
        <taxon>Haptophyta</taxon>
        <taxon>Prymnesiophyceae</taxon>
        <taxon>Isochrysidales</taxon>
        <taxon>Noelaerhabdaceae</taxon>
        <taxon>Emiliania</taxon>
    </lineage>
</organism>
<reference evidence="11" key="1">
    <citation type="journal article" date="2013" name="Nature">
        <title>Pan genome of the phytoplankton Emiliania underpins its global distribution.</title>
        <authorList>
            <person name="Read B.A."/>
            <person name="Kegel J."/>
            <person name="Klute M.J."/>
            <person name="Kuo A."/>
            <person name="Lefebvre S.C."/>
            <person name="Maumus F."/>
            <person name="Mayer C."/>
            <person name="Miller J."/>
            <person name="Monier A."/>
            <person name="Salamov A."/>
            <person name="Young J."/>
            <person name="Aguilar M."/>
            <person name="Claverie J.M."/>
            <person name="Frickenhaus S."/>
            <person name="Gonzalez K."/>
            <person name="Herman E.K."/>
            <person name="Lin Y.C."/>
            <person name="Napier J."/>
            <person name="Ogata H."/>
            <person name="Sarno A.F."/>
            <person name="Shmutz J."/>
            <person name="Schroeder D."/>
            <person name="de Vargas C."/>
            <person name="Verret F."/>
            <person name="von Dassow P."/>
            <person name="Valentin K."/>
            <person name="Van de Peer Y."/>
            <person name="Wheeler G."/>
            <person name="Dacks J.B."/>
            <person name="Delwiche C.F."/>
            <person name="Dyhrman S.T."/>
            <person name="Glockner G."/>
            <person name="John U."/>
            <person name="Richards T."/>
            <person name="Worden A.Z."/>
            <person name="Zhang X."/>
            <person name="Grigoriev I.V."/>
            <person name="Allen A.E."/>
            <person name="Bidle K."/>
            <person name="Borodovsky M."/>
            <person name="Bowler C."/>
            <person name="Brownlee C."/>
            <person name="Cock J.M."/>
            <person name="Elias M."/>
            <person name="Gladyshev V.N."/>
            <person name="Groth M."/>
            <person name="Guda C."/>
            <person name="Hadaegh A."/>
            <person name="Iglesias-Rodriguez M.D."/>
            <person name="Jenkins J."/>
            <person name="Jones B.M."/>
            <person name="Lawson T."/>
            <person name="Leese F."/>
            <person name="Lindquist E."/>
            <person name="Lobanov A."/>
            <person name="Lomsadze A."/>
            <person name="Malik S.B."/>
            <person name="Marsh M.E."/>
            <person name="Mackinder L."/>
            <person name="Mock T."/>
            <person name="Mueller-Roeber B."/>
            <person name="Pagarete A."/>
            <person name="Parker M."/>
            <person name="Probert I."/>
            <person name="Quesneville H."/>
            <person name="Raines C."/>
            <person name="Rensing S.A."/>
            <person name="Riano-Pachon D.M."/>
            <person name="Richier S."/>
            <person name="Rokitta S."/>
            <person name="Shiraiwa Y."/>
            <person name="Soanes D.M."/>
            <person name="van der Giezen M."/>
            <person name="Wahlund T.M."/>
            <person name="Williams B."/>
            <person name="Wilson W."/>
            <person name="Wolfe G."/>
            <person name="Wurch L.L."/>
        </authorList>
    </citation>
    <scope>NUCLEOTIDE SEQUENCE</scope>
</reference>
<dbReference type="EnsemblProtists" id="EOD09921">
    <property type="protein sequence ID" value="EOD09921"/>
    <property type="gene ID" value="EMIHUDRAFT_257877"/>
</dbReference>
<dbReference type="InterPro" id="IPR024041">
    <property type="entry name" value="NH4_transpt_AmtB-like_dom"/>
</dbReference>
<dbReference type="HOGENOM" id="CLU_1665340_0_0_1"/>
<dbReference type="Pfam" id="PF00909">
    <property type="entry name" value="Ammonium_transp"/>
    <property type="match status" value="1"/>
</dbReference>
<evidence type="ECO:0000313" key="10">
    <source>
        <dbReference type="EnsemblProtists" id="EOD09921"/>
    </source>
</evidence>
<comment type="similarity">
    <text evidence="2">Belongs to the ammonia transporter channel (TC 1.A.11.2) family.</text>
</comment>
<dbReference type="GO" id="GO:0008519">
    <property type="term" value="F:ammonium channel activity"/>
    <property type="evidence" value="ECO:0007669"/>
    <property type="project" value="InterPro"/>
</dbReference>
<dbReference type="PaxDb" id="2903-EOD09921"/>
<feature type="transmembrane region" description="Helical" evidence="8">
    <location>
        <begin position="134"/>
        <end position="155"/>
    </location>
</feature>
<evidence type="ECO:0000256" key="5">
    <source>
        <dbReference type="ARBA" id="ARBA00022989"/>
    </source>
</evidence>
<dbReference type="RefSeq" id="XP_005762350.1">
    <property type="nucleotide sequence ID" value="XM_005762293.1"/>
</dbReference>
<evidence type="ECO:0000256" key="7">
    <source>
        <dbReference type="ARBA" id="ARBA00023177"/>
    </source>
</evidence>
<proteinExistence type="inferred from homology"/>
<evidence type="ECO:0000256" key="6">
    <source>
        <dbReference type="ARBA" id="ARBA00023136"/>
    </source>
</evidence>
<evidence type="ECO:0000256" key="4">
    <source>
        <dbReference type="ARBA" id="ARBA00022692"/>
    </source>
</evidence>
<keyword evidence="3" id="KW-0813">Transport</keyword>
<feature type="domain" description="Ammonium transporter AmtB-like" evidence="9">
    <location>
        <begin position="60"/>
        <end position="158"/>
    </location>
</feature>
<dbReference type="Gene3D" id="1.10.3430.10">
    <property type="entry name" value="Ammonium transporter AmtB like domains"/>
    <property type="match status" value="1"/>
</dbReference>
<feature type="transmembrane region" description="Helical" evidence="8">
    <location>
        <begin position="60"/>
        <end position="79"/>
    </location>
</feature>
<keyword evidence="11" id="KW-1185">Reference proteome</keyword>